<evidence type="ECO:0000313" key="2">
    <source>
        <dbReference type="EMBL" id="KAI1702890.1"/>
    </source>
</evidence>
<feature type="compositionally biased region" description="Polar residues" evidence="1">
    <location>
        <begin position="268"/>
        <end position="277"/>
    </location>
</feature>
<organism evidence="2 3">
    <name type="scientific">Ditylenchus destructor</name>
    <dbReference type="NCBI Taxonomy" id="166010"/>
    <lineage>
        <taxon>Eukaryota</taxon>
        <taxon>Metazoa</taxon>
        <taxon>Ecdysozoa</taxon>
        <taxon>Nematoda</taxon>
        <taxon>Chromadorea</taxon>
        <taxon>Rhabditida</taxon>
        <taxon>Tylenchina</taxon>
        <taxon>Tylenchomorpha</taxon>
        <taxon>Sphaerularioidea</taxon>
        <taxon>Anguinidae</taxon>
        <taxon>Anguininae</taxon>
        <taxon>Ditylenchus</taxon>
    </lineage>
</organism>
<proteinExistence type="predicted"/>
<dbReference type="Proteomes" id="UP001201812">
    <property type="component" value="Unassembled WGS sequence"/>
</dbReference>
<protein>
    <submittedName>
        <fullName evidence="2">Uncharacterized protein</fullName>
    </submittedName>
</protein>
<comment type="caution">
    <text evidence="2">The sequence shown here is derived from an EMBL/GenBank/DDBJ whole genome shotgun (WGS) entry which is preliminary data.</text>
</comment>
<feature type="compositionally biased region" description="Low complexity" evidence="1">
    <location>
        <begin position="290"/>
        <end position="304"/>
    </location>
</feature>
<keyword evidence="3" id="KW-1185">Reference proteome</keyword>
<feature type="compositionally biased region" description="Polar residues" evidence="1">
    <location>
        <begin position="106"/>
        <end position="119"/>
    </location>
</feature>
<evidence type="ECO:0000256" key="1">
    <source>
        <dbReference type="SAM" id="MobiDB-lite"/>
    </source>
</evidence>
<gene>
    <name evidence="2" type="ORF">DdX_15221</name>
</gene>
<dbReference type="EMBL" id="JAKKPZ010000091">
    <property type="protein sequence ID" value="KAI1702890.1"/>
    <property type="molecule type" value="Genomic_DNA"/>
</dbReference>
<reference evidence="2" key="1">
    <citation type="submission" date="2022-01" db="EMBL/GenBank/DDBJ databases">
        <title>Genome Sequence Resource for Two Populations of Ditylenchus destructor, the Migratory Endoparasitic Phytonematode.</title>
        <authorList>
            <person name="Zhang H."/>
            <person name="Lin R."/>
            <person name="Xie B."/>
        </authorList>
    </citation>
    <scope>NUCLEOTIDE SEQUENCE</scope>
    <source>
        <strain evidence="2">BazhouSP</strain>
    </source>
</reference>
<evidence type="ECO:0000313" key="3">
    <source>
        <dbReference type="Proteomes" id="UP001201812"/>
    </source>
</evidence>
<dbReference type="AlphaFoldDB" id="A0AAD4R114"/>
<feature type="region of interest" description="Disordered" evidence="1">
    <location>
        <begin position="241"/>
        <end position="277"/>
    </location>
</feature>
<feature type="region of interest" description="Disordered" evidence="1">
    <location>
        <begin position="160"/>
        <end position="209"/>
    </location>
</feature>
<name>A0AAD4R114_9BILA</name>
<feature type="region of interest" description="Disordered" evidence="1">
    <location>
        <begin position="290"/>
        <end position="321"/>
    </location>
</feature>
<feature type="region of interest" description="Disordered" evidence="1">
    <location>
        <begin position="74"/>
        <end position="122"/>
    </location>
</feature>
<sequence length="382" mass="41259">MTATRLALSLSNTNQLIYPAPTSDPAHRMATVPTKTGINIMEPSISDIEEDSHALLAPKISELTDEDEDSLWLLGPDTAKNFGHQTRPHTSSASRFPVLEEDKNAPSDTNSTGQGSETGPNKKLTTIAEDHWFDPEIKGLSHSKIKPDPNTFLRVKPTCNSAKTLRSGRNSRTKHKPGRDMDEKWPVSAKPGPSCAWGPINPSQARRGSDSANCDCTALAWAAFSRKTSTSARRRQLHRLSITEDDSYRPKTSAAQNSAETRGVAVESVSTDSGLGSACSSSLYLQAESASTSRSGSMTSQVSTGPPQTAKAQGLPPICERKPKRRPLGWLVLGSMVKRWLSNNQGGSSAVKNETIAIAIEPVTQNGSVSNNDQIFQQKVRQ</sequence>
<accession>A0AAD4R114</accession>